<feature type="domain" description="Creatinase N-terminal" evidence="5">
    <location>
        <begin position="8"/>
        <end position="140"/>
    </location>
</feature>
<dbReference type="GO" id="GO:0005737">
    <property type="term" value="C:cytoplasm"/>
    <property type="evidence" value="ECO:0007669"/>
    <property type="project" value="UniProtKB-ARBA"/>
</dbReference>
<dbReference type="Pfam" id="PF01321">
    <property type="entry name" value="Creatinase_N"/>
    <property type="match status" value="1"/>
</dbReference>
<keyword evidence="2" id="KW-0479">Metal-binding</keyword>
<dbReference type="Pfam" id="PF00557">
    <property type="entry name" value="Peptidase_M24"/>
    <property type="match status" value="1"/>
</dbReference>
<evidence type="ECO:0000256" key="3">
    <source>
        <dbReference type="ARBA" id="ARBA00022801"/>
    </source>
</evidence>
<feature type="domain" description="Peptidase M24" evidence="4">
    <location>
        <begin position="311"/>
        <end position="524"/>
    </location>
</feature>
<evidence type="ECO:0000256" key="1">
    <source>
        <dbReference type="ARBA" id="ARBA00008766"/>
    </source>
</evidence>
<protein>
    <submittedName>
        <fullName evidence="7">Aminopeptidase P family N-terminal domain-containing protein</fullName>
    </submittedName>
</protein>
<name>A0A9D1V690_9FIRM</name>
<dbReference type="InterPro" id="IPR000994">
    <property type="entry name" value="Pept_M24"/>
</dbReference>
<reference evidence="7" key="2">
    <citation type="submission" date="2021-04" db="EMBL/GenBank/DDBJ databases">
        <authorList>
            <person name="Gilroy R."/>
        </authorList>
    </citation>
    <scope>NUCLEOTIDE SEQUENCE</scope>
    <source>
        <strain evidence="7">2239</strain>
    </source>
</reference>
<dbReference type="InterPro" id="IPR050422">
    <property type="entry name" value="X-Pro_aminopeptidase_P"/>
</dbReference>
<dbReference type="GO" id="GO:0046872">
    <property type="term" value="F:metal ion binding"/>
    <property type="evidence" value="ECO:0007669"/>
    <property type="project" value="UniProtKB-KW"/>
</dbReference>
<organism evidence="7 8">
    <name type="scientific">Candidatus Allofournierella pullicola</name>
    <dbReference type="NCBI Taxonomy" id="2838596"/>
    <lineage>
        <taxon>Bacteria</taxon>
        <taxon>Bacillati</taxon>
        <taxon>Bacillota</taxon>
        <taxon>Clostridia</taxon>
        <taxon>Eubacteriales</taxon>
        <taxon>Oscillospiraceae</taxon>
        <taxon>Allofournierella</taxon>
    </lineage>
</organism>
<dbReference type="SUPFAM" id="SSF55920">
    <property type="entry name" value="Creatinase/aminopeptidase"/>
    <property type="match status" value="1"/>
</dbReference>
<dbReference type="Proteomes" id="UP000824193">
    <property type="component" value="Unassembled WGS sequence"/>
</dbReference>
<evidence type="ECO:0000259" key="6">
    <source>
        <dbReference type="Pfam" id="PF16188"/>
    </source>
</evidence>
<dbReference type="InterPro" id="IPR029149">
    <property type="entry name" value="Creatin/AminoP/Spt16_N"/>
</dbReference>
<reference evidence="7" key="1">
    <citation type="journal article" date="2021" name="PeerJ">
        <title>Extensive microbial diversity within the chicken gut microbiome revealed by metagenomics and culture.</title>
        <authorList>
            <person name="Gilroy R."/>
            <person name="Ravi A."/>
            <person name="Getino M."/>
            <person name="Pursley I."/>
            <person name="Horton D.L."/>
            <person name="Alikhan N.F."/>
            <person name="Baker D."/>
            <person name="Gharbi K."/>
            <person name="Hall N."/>
            <person name="Watson M."/>
            <person name="Adriaenssens E.M."/>
            <person name="Foster-Nyarko E."/>
            <person name="Jarju S."/>
            <person name="Secka A."/>
            <person name="Antonio M."/>
            <person name="Oren A."/>
            <person name="Chaudhuri R.R."/>
            <person name="La Ragione R."/>
            <person name="Hildebrand F."/>
            <person name="Pallen M.J."/>
        </authorList>
    </citation>
    <scope>NUCLEOTIDE SEQUENCE</scope>
    <source>
        <strain evidence="7">2239</strain>
    </source>
</reference>
<comment type="similarity">
    <text evidence="1">Belongs to the peptidase M24B family.</text>
</comment>
<dbReference type="FunFam" id="3.90.230.10:FF:000009">
    <property type="entry name" value="xaa-Pro aminopeptidase 2"/>
    <property type="match status" value="1"/>
</dbReference>
<dbReference type="InterPro" id="IPR032416">
    <property type="entry name" value="Peptidase_M24_C"/>
</dbReference>
<keyword evidence="7" id="KW-0031">Aminopeptidase</keyword>
<feature type="domain" description="Peptidase M24 C-terminal" evidence="6">
    <location>
        <begin position="534"/>
        <end position="594"/>
    </location>
</feature>
<dbReference type="GO" id="GO:0004177">
    <property type="term" value="F:aminopeptidase activity"/>
    <property type="evidence" value="ECO:0007669"/>
    <property type="project" value="UniProtKB-KW"/>
</dbReference>
<proteinExistence type="inferred from homology"/>
<dbReference type="InterPro" id="IPR036005">
    <property type="entry name" value="Creatinase/aminopeptidase-like"/>
</dbReference>
<dbReference type="Gene3D" id="3.40.350.10">
    <property type="entry name" value="Creatinase/prolidase N-terminal domain"/>
    <property type="match status" value="2"/>
</dbReference>
<evidence type="ECO:0000259" key="4">
    <source>
        <dbReference type="Pfam" id="PF00557"/>
    </source>
</evidence>
<evidence type="ECO:0000313" key="7">
    <source>
        <dbReference type="EMBL" id="HIX06793.1"/>
    </source>
</evidence>
<gene>
    <name evidence="7" type="ORF">H9865_11965</name>
</gene>
<dbReference type="Gene3D" id="3.90.230.10">
    <property type="entry name" value="Creatinase/methionine aminopeptidase superfamily"/>
    <property type="match status" value="1"/>
</dbReference>
<keyword evidence="3" id="KW-0378">Hydrolase</keyword>
<sequence length="595" mass="64699">MQTTNEKIALLRAAMKAAGANACLIPSSDPHISEYLPAHWSARRYFSGFTGSVGNLVVTETASALWVDGRYFVQAAHQLEGSEIVLQKMGVEGVPTLMEYLTDALGEGQVLAVDGMVTATSTMKELQKALAKKGATVKSVDLVEGNWPDRPAVPASQAFLLDEAYAGRSAAEKLADLRAELAKKDASAMVVCRLDSVAWLLNLRAADLDCTPFALAYCFVTPDDAILFINTARLPAEAVEALSRQGVRVTDYDHLLGALTGYHHVQTVLVDEAGTNWAVYSALAENPVFTLKAGEDPIQALKGVKNPVEIENLKNAHVKDGVAMVKFQMWLEEKMAAGEAVTEVNVDEKLMALRGEQALNIGVSFDTIAAYGANAAMMHYHATPAGCTTLTPKGFLLVDCGGQYLDGTTDITRTYALGELTDNERTYYTYVLKSHIDMAKLQFLNTCTGGNLDVIARAPVWAHGIDYRCGTGHGVGFVGGVHEGPHNLRITNQVKFMPGMIVTDEPGIYEEGEVGIRIENELLCCERVKNQYGQFLGFEPVTYCPIDLTPVRPELLDAEEKEWLNAFHQMVREKLTPHLNAAEAAWLAEKTKALA</sequence>
<accession>A0A9D1V690</accession>
<evidence type="ECO:0000313" key="8">
    <source>
        <dbReference type="Proteomes" id="UP000824193"/>
    </source>
</evidence>
<dbReference type="AlphaFoldDB" id="A0A9D1V690"/>
<dbReference type="SUPFAM" id="SSF53092">
    <property type="entry name" value="Creatinase/prolidase N-terminal domain"/>
    <property type="match status" value="2"/>
</dbReference>
<dbReference type="Pfam" id="PF16188">
    <property type="entry name" value="Peptidase_M24_C"/>
    <property type="match status" value="1"/>
</dbReference>
<dbReference type="Pfam" id="PF16189">
    <property type="entry name" value="Creatinase_N_2"/>
    <property type="match status" value="1"/>
</dbReference>
<evidence type="ECO:0000259" key="5">
    <source>
        <dbReference type="Pfam" id="PF01321"/>
    </source>
</evidence>
<dbReference type="EMBL" id="DXFW01000040">
    <property type="protein sequence ID" value="HIX06793.1"/>
    <property type="molecule type" value="Genomic_DNA"/>
</dbReference>
<evidence type="ECO:0000256" key="2">
    <source>
        <dbReference type="ARBA" id="ARBA00022723"/>
    </source>
</evidence>
<dbReference type="InterPro" id="IPR000587">
    <property type="entry name" value="Creatinase_N"/>
</dbReference>
<dbReference type="PANTHER" id="PTHR43763:SF6">
    <property type="entry name" value="XAA-PRO AMINOPEPTIDASE 1"/>
    <property type="match status" value="1"/>
</dbReference>
<dbReference type="PANTHER" id="PTHR43763">
    <property type="entry name" value="XAA-PRO AMINOPEPTIDASE 1"/>
    <property type="match status" value="1"/>
</dbReference>
<comment type="caution">
    <text evidence="7">The sequence shown here is derived from an EMBL/GenBank/DDBJ whole genome shotgun (WGS) entry which is preliminary data.</text>
</comment>
<keyword evidence="7" id="KW-0645">Protease</keyword>